<dbReference type="GO" id="GO:0046872">
    <property type="term" value="F:metal ion binding"/>
    <property type="evidence" value="ECO:0007669"/>
    <property type="project" value="UniProtKB-KW"/>
</dbReference>
<dbReference type="PRINTS" id="PR00604">
    <property type="entry name" value="CYTCHRMECIAB"/>
</dbReference>
<evidence type="ECO:0000256" key="7">
    <source>
        <dbReference type="SAM" id="SignalP"/>
    </source>
</evidence>
<name>A0A5B8FXY3_9RHOB</name>
<feature type="domain" description="Cytochrome c" evidence="8">
    <location>
        <begin position="33"/>
        <end position="132"/>
    </location>
</feature>
<dbReference type="InterPro" id="IPR009056">
    <property type="entry name" value="Cyt_c-like_dom"/>
</dbReference>
<feature type="signal peptide" evidence="7">
    <location>
        <begin position="1"/>
        <end position="33"/>
    </location>
</feature>
<dbReference type="Gene3D" id="1.10.760.10">
    <property type="entry name" value="Cytochrome c-like domain"/>
    <property type="match status" value="1"/>
</dbReference>
<dbReference type="OrthoDB" id="9805828at2"/>
<evidence type="ECO:0000313" key="10">
    <source>
        <dbReference type="Proteomes" id="UP000305888"/>
    </source>
</evidence>
<dbReference type="Pfam" id="PF00034">
    <property type="entry name" value="Cytochrom_C"/>
    <property type="match status" value="1"/>
</dbReference>
<keyword evidence="4" id="KW-0249">Electron transport</keyword>
<dbReference type="GO" id="GO:0009055">
    <property type="term" value="F:electron transfer activity"/>
    <property type="evidence" value="ECO:0007669"/>
    <property type="project" value="InterPro"/>
</dbReference>
<keyword evidence="10" id="KW-1185">Reference proteome</keyword>
<dbReference type="PROSITE" id="PS51007">
    <property type="entry name" value="CYTC"/>
    <property type="match status" value="1"/>
</dbReference>
<evidence type="ECO:0000256" key="2">
    <source>
        <dbReference type="ARBA" id="ARBA00022617"/>
    </source>
</evidence>
<evidence type="ECO:0000256" key="5">
    <source>
        <dbReference type="ARBA" id="ARBA00023004"/>
    </source>
</evidence>
<keyword evidence="1" id="KW-0813">Transport</keyword>
<keyword evidence="2 6" id="KW-0349">Heme</keyword>
<dbReference type="InterPro" id="IPR036909">
    <property type="entry name" value="Cyt_c-like_dom_sf"/>
</dbReference>
<sequence>MTKPFEPRKKLPRFGCTLRLAAALVPCSQIVSAQTVDGERLYQQRCASCHSLEDSGRGAGPTLAGVFGRPAGSVEGARYSHALEEADLVWDAETLDAFLADPREVVPGTMMAVRITDPAQRQAIVSFLEAHGSGGEDP</sequence>
<dbReference type="GO" id="GO:0020037">
    <property type="term" value="F:heme binding"/>
    <property type="evidence" value="ECO:0007669"/>
    <property type="project" value="InterPro"/>
</dbReference>
<dbReference type="InterPro" id="IPR002327">
    <property type="entry name" value="Cyt_c_1A/1B"/>
</dbReference>
<evidence type="ECO:0000256" key="3">
    <source>
        <dbReference type="ARBA" id="ARBA00022723"/>
    </source>
</evidence>
<proteinExistence type="predicted"/>
<evidence type="ECO:0000259" key="8">
    <source>
        <dbReference type="PROSITE" id="PS51007"/>
    </source>
</evidence>
<dbReference type="AlphaFoldDB" id="A0A5B8FXY3"/>
<evidence type="ECO:0000256" key="6">
    <source>
        <dbReference type="PROSITE-ProRule" id="PRU00433"/>
    </source>
</evidence>
<evidence type="ECO:0000256" key="4">
    <source>
        <dbReference type="ARBA" id="ARBA00022982"/>
    </source>
</evidence>
<protein>
    <submittedName>
        <fullName evidence="9">C-type cytochrome</fullName>
    </submittedName>
</protein>
<dbReference type="PANTHER" id="PTHR11961">
    <property type="entry name" value="CYTOCHROME C"/>
    <property type="match status" value="1"/>
</dbReference>
<dbReference type="KEGG" id="ppru:FDP22_16005"/>
<feature type="chain" id="PRO_5022662526" evidence="7">
    <location>
        <begin position="34"/>
        <end position="138"/>
    </location>
</feature>
<dbReference type="Proteomes" id="UP000305888">
    <property type="component" value="Chromosome"/>
</dbReference>
<evidence type="ECO:0000313" key="9">
    <source>
        <dbReference type="EMBL" id="QDL93766.1"/>
    </source>
</evidence>
<keyword evidence="7" id="KW-0732">Signal</keyword>
<gene>
    <name evidence="9" type="ORF">FDP22_16005</name>
</gene>
<organism evidence="9 10">
    <name type="scientific">Paroceanicella profunda</name>
    <dbReference type="NCBI Taxonomy" id="2579971"/>
    <lineage>
        <taxon>Bacteria</taxon>
        <taxon>Pseudomonadati</taxon>
        <taxon>Pseudomonadota</taxon>
        <taxon>Alphaproteobacteria</taxon>
        <taxon>Rhodobacterales</taxon>
        <taxon>Paracoccaceae</taxon>
        <taxon>Paroceanicella</taxon>
    </lineage>
</organism>
<reference evidence="9 10" key="1">
    <citation type="submission" date="2019-06" db="EMBL/GenBank/DDBJ databases">
        <title>Genome sequence of Rhodobacteraceae bacterium D4M1.</title>
        <authorList>
            <person name="Cao J."/>
        </authorList>
    </citation>
    <scope>NUCLEOTIDE SEQUENCE [LARGE SCALE GENOMIC DNA]</scope>
    <source>
        <strain evidence="9 10">D4M1</strain>
    </source>
</reference>
<keyword evidence="3 6" id="KW-0479">Metal-binding</keyword>
<accession>A0A5B8FXY3</accession>
<evidence type="ECO:0000256" key="1">
    <source>
        <dbReference type="ARBA" id="ARBA00022448"/>
    </source>
</evidence>
<dbReference type="EMBL" id="CP040818">
    <property type="protein sequence ID" value="QDL93766.1"/>
    <property type="molecule type" value="Genomic_DNA"/>
</dbReference>
<keyword evidence="5 6" id="KW-0408">Iron</keyword>
<dbReference type="SUPFAM" id="SSF46626">
    <property type="entry name" value="Cytochrome c"/>
    <property type="match status" value="1"/>
</dbReference>